<feature type="transmembrane region" description="Helical" evidence="9">
    <location>
        <begin position="605"/>
        <end position="624"/>
    </location>
</feature>
<keyword evidence="12" id="KW-1185">Reference proteome</keyword>
<dbReference type="PANTHER" id="PTHR24186">
    <property type="entry name" value="PROTEIN PHOSPHATASE 1 REGULATORY SUBUNIT"/>
    <property type="match status" value="1"/>
</dbReference>
<sequence>MDRTVFEAAASGDFNPIQGLKEKQILELLTPQMSTILHISVRFNQHKFTEQLLNLCPRLLLKANAAGETPLHIAARVGNQEMVRLLIDCAGDVERAQTDARNMLRMRDLAKEDTALHVGVRNGHLGVAKLLIDADQESLDVLNKANESPLFLAVEGGFLDIAEHIMEKCRFTSPPTCCGSNGMNALHAAVIRTRHAIFLEHHVPDLSLENLRRLIRSFLLHLEEFIGRLPQKTEIDIIGLLLEREETQKAAILEQQDNLIQWTPLHYAAFLGHLEATKLILQQKFSSVAYLKDKEGMSALHIAAKEGHVQVMREIVHQKPEACDLVDKRGWTPLHVAVVNGKLSVVKYILNTPRLEFMLNVEDKDGNTPLHLAAGRRKQRIIKILVDDYRVDKRATNLKYLKPIDIVRTNANIGELIRSWLVKKLERQGGQESLQSIVHRVEHGNQLVTNDKSTAGNSEEEQENNDDEGVISGHHHIENPIKSRRLKKILDTHLLVAALIATVTFTAAFTIPGGYENDNSDHIGKGMAVLSNESFFKVFVVADSVAFYCSTASVLLQFFSSVEHNYHLLLRFTKLAATLTYISIFGMVVAFTSGLRVVMPSSSSLADYTLIMGGCCVFLFIIGCL</sequence>
<dbReference type="Gene3D" id="1.25.40.20">
    <property type="entry name" value="Ankyrin repeat-containing domain"/>
    <property type="match status" value="2"/>
</dbReference>
<gene>
    <name evidence="11" type="ORF">TorRG33x02_249300</name>
</gene>
<organism evidence="11 12">
    <name type="scientific">Trema orientale</name>
    <name type="common">Charcoal tree</name>
    <name type="synonym">Celtis orientalis</name>
    <dbReference type="NCBI Taxonomy" id="63057"/>
    <lineage>
        <taxon>Eukaryota</taxon>
        <taxon>Viridiplantae</taxon>
        <taxon>Streptophyta</taxon>
        <taxon>Embryophyta</taxon>
        <taxon>Tracheophyta</taxon>
        <taxon>Spermatophyta</taxon>
        <taxon>Magnoliopsida</taxon>
        <taxon>eudicotyledons</taxon>
        <taxon>Gunneridae</taxon>
        <taxon>Pentapetalae</taxon>
        <taxon>rosids</taxon>
        <taxon>fabids</taxon>
        <taxon>Rosales</taxon>
        <taxon>Cannabaceae</taxon>
        <taxon>Trema</taxon>
    </lineage>
</organism>
<feature type="compositionally biased region" description="Polar residues" evidence="8">
    <location>
        <begin position="446"/>
        <end position="457"/>
    </location>
</feature>
<dbReference type="STRING" id="63057.A0A2P5DJH7"/>
<dbReference type="InParanoid" id="A0A2P5DJH7"/>
<evidence type="ECO:0000313" key="12">
    <source>
        <dbReference type="Proteomes" id="UP000237000"/>
    </source>
</evidence>
<reference evidence="12" key="1">
    <citation type="submission" date="2016-06" db="EMBL/GenBank/DDBJ databases">
        <title>Parallel loss of symbiosis genes in relatives of nitrogen-fixing non-legume Parasponia.</title>
        <authorList>
            <person name="Van Velzen R."/>
            <person name="Holmer R."/>
            <person name="Bu F."/>
            <person name="Rutten L."/>
            <person name="Van Zeijl A."/>
            <person name="Liu W."/>
            <person name="Santuari L."/>
            <person name="Cao Q."/>
            <person name="Sharma T."/>
            <person name="Shen D."/>
            <person name="Roswanjaya Y."/>
            <person name="Wardhani T."/>
            <person name="Kalhor M.S."/>
            <person name="Jansen J."/>
            <person name="Van den Hoogen J."/>
            <person name="Gungor B."/>
            <person name="Hartog M."/>
            <person name="Hontelez J."/>
            <person name="Verver J."/>
            <person name="Yang W.-C."/>
            <person name="Schijlen E."/>
            <person name="Repin R."/>
            <person name="Schilthuizen M."/>
            <person name="Schranz E."/>
            <person name="Heidstra R."/>
            <person name="Miyata K."/>
            <person name="Fedorova E."/>
            <person name="Kohlen W."/>
            <person name="Bisseling T."/>
            <person name="Smit S."/>
            <person name="Geurts R."/>
        </authorList>
    </citation>
    <scope>NUCLEOTIDE SEQUENCE [LARGE SCALE GENOMIC DNA]</scope>
    <source>
        <strain evidence="12">cv. RG33-2</strain>
    </source>
</reference>
<protein>
    <submittedName>
        <fullName evidence="11">Transmembrane protein</fullName>
    </submittedName>
</protein>
<dbReference type="AlphaFoldDB" id="A0A2P5DJH7"/>
<comment type="caution">
    <text evidence="11">The sequence shown here is derived from an EMBL/GenBank/DDBJ whole genome shotgun (WGS) entry which is preliminary data.</text>
</comment>
<keyword evidence="5 7" id="KW-0040">ANK repeat</keyword>
<feature type="repeat" description="ANK" evidence="7">
    <location>
        <begin position="66"/>
        <end position="98"/>
    </location>
</feature>
<dbReference type="GO" id="GO:0005886">
    <property type="term" value="C:plasma membrane"/>
    <property type="evidence" value="ECO:0007669"/>
    <property type="project" value="TreeGrafter"/>
</dbReference>
<evidence type="ECO:0000256" key="4">
    <source>
        <dbReference type="ARBA" id="ARBA00022989"/>
    </source>
</evidence>
<dbReference type="EMBL" id="JXTC01000266">
    <property type="protein sequence ID" value="PON73447.1"/>
    <property type="molecule type" value="Genomic_DNA"/>
</dbReference>
<feature type="transmembrane region" description="Helical" evidence="9">
    <location>
        <begin position="494"/>
        <end position="515"/>
    </location>
</feature>
<dbReference type="SUPFAM" id="SSF48403">
    <property type="entry name" value="Ankyrin repeat"/>
    <property type="match status" value="2"/>
</dbReference>
<comment type="subcellular location">
    <subcellularLocation>
        <location evidence="1">Membrane</location>
        <topology evidence="1">Multi-pass membrane protein</topology>
    </subcellularLocation>
</comment>
<dbReference type="PROSITE" id="PS50088">
    <property type="entry name" value="ANK_REPEAT"/>
    <property type="match status" value="4"/>
</dbReference>
<evidence type="ECO:0000256" key="8">
    <source>
        <dbReference type="SAM" id="MobiDB-lite"/>
    </source>
</evidence>
<feature type="transmembrane region" description="Helical" evidence="9">
    <location>
        <begin position="535"/>
        <end position="559"/>
    </location>
</feature>
<dbReference type="InterPro" id="IPR002110">
    <property type="entry name" value="Ankyrin_rpt"/>
</dbReference>
<proteinExistence type="predicted"/>
<evidence type="ECO:0000256" key="7">
    <source>
        <dbReference type="PROSITE-ProRule" id="PRU00023"/>
    </source>
</evidence>
<keyword evidence="4 9" id="KW-1133">Transmembrane helix</keyword>
<keyword evidence="2 9" id="KW-0812">Transmembrane</keyword>
<evidence type="ECO:0000256" key="5">
    <source>
        <dbReference type="ARBA" id="ARBA00023043"/>
    </source>
</evidence>
<feature type="compositionally biased region" description="Acidic residues" evidence="8">
    <location>
        <begin position="458"/>
        <end position="469"/>
    </location>
</feature>
<keyword evidence="6 9" id="KW-0472">Membrane</keyword>
<dbReference type="Pfam" id="PF12796">
    <property type="entry name" value="Ank_2"/>
    <property type="match status" value="3"/>
</dbReference>
<feature type="repeat" description="ANK" evidence="7">
    <location>
        <begin position="365"/>
        <end position="387"/>
    </location>
</feature>
<dbReference type="PANTHER" id="PTHR24186:SF50">
    <property type="entry name" value="ANKYRIN REPEAT-CONTAINING PROTEIN ITN1-LIKE ISOFORM X1"/>
    <property type="match status" value="1"/>
</dbReference>
<feature type="transmembrane region" description="Helical" evidence="9">
    <location>
        <begin position="579"/>
        <end position="599"/>
    </location>
</feature>
<dbReference type="PROSITE" id="PS50297">
    <property type="entry name" value="ANK_REP_REGION"/>
    <property type="match status" value="4"/>
</dbReference>
<evidence type="ECO:0000256" key="2">
    <source>
        <dbReference type="ARBA" id="ARBA00022692"/>
    </source>
</evidence>
<keyword evidence="3" id="KW-0677">Repeat</keyword>
<dbReference type="SMART" id="SM00248">
    <property type="entry name" value="ANK"/>
    <property type="match status" value="8"/>
</dbReference>
<evidence type="ECO:0000259" key="10">
    <source>
        <dbReference type="Pfam" id="PF13962"/>
    </source>
</evidence>
<dbReference type="InterPro" id="IPR036770">
    <property type="entry name" value="Ankyrin_rpt-contain_sf"/>
</dbReference>
<evidence type="ECO:0000313" key="11">
    <source>
        <dbReference type="EMBL" id="PON73447.1"/>
    </source>
</evidence>
<evidence type="ECO:0000256" key="1">
    <source>
        <dbReference type="ARBA" id="ARBA00004141"/>
    </source>
</evidence>
<dbReference type="InterPro" id="IPR026961">
    <property type="entry name" value="PGG_dom"/>
</dbReference>
<evidence type="ECO:0000256" key="3">
    <source>
        <dbReference type="ARBA" id="ARBA00022737"/>
    </source>
</evidence>
<evidence type="ECO:0000256" key="6">
    <source>
        <dbReference type="ARBA" id="ARBA00023136"/>
    </source>
</evidence>
<dbReference type="Pfam" id="PF13962">
    <property type="entry name" value="PGG"/>
    <property type="match status" value="1"/>
</dbReference>
<feature type="repeat" description="ANK" evidence="7">
    <location>
        <begin position="295"/>
        <end position="316"/>
    </location>
</feature>
<dbReference type="OrthoDB" id="1602144at2759"/>
<accession>A0A2P5DJH7</accession>
<dbReference type="Proteomes" id="UP000237000">
    <property type="component" value="Unassembled WGS sequence"/>
</dbReference>
<name>A0A2P5DJH7_TREOI</name>
<feature type="region of interest" description="Disordered" evidence="8">
    <location>
        <begin position="445"/>
        <end position="474"/>
    </location>
</feature>
<evidence type="ECO:0000256" key="9">
    <source>
        <dbReference type="SAM" id="Phobius"/>
    </source>
</evidence>
<feature type="repeat" description="ANK" evidence="7">
    <location>
        <begin position="329"/>
        <end position="351"/>
    </location>
</feature>
<feature type="domain" description="PGG" evidence="10">
    <location>
        <begin position="485"/>
        <end position="597"/>
    </location>
</feature>